<dbReference type="EC" id="5.1.3.13" evidence="3"/>
<sequence>MQKIPKQECTAEFKEQAAKRVKYGKSVVAQEVGLVEQTLRNWVKAFDVAVDLRRKSPTFLHWHAEHLGADNHRTLAIREGFAHGFHALTDDCELIDLHTAAYKPEAEAGLNALDPRIAIDWPRPVSEISAPDRQHALLDDGYSGIRVT</sequence>
<evidence type="ECO:0000256" key="8">
    <source>
        <dbReference type="PIRSR" id="PIRSR600888-3"/>
    </source>
</evidence>
<evidence type="ECO:0000256" key="2">
    <source>
        <dbReference type="ARBA" id="ARBA00001997"/>
    </source>
</evidence>
<proteinExistence type="predicted"/>
<dbReference type="GO" id="GO:0000271">
    <property type="term" value="P:polysaccharide biosynthetic process"/>
    <property type="evidence" value="ECO:0007669"/>
    <property type="project" value="TreeGrafter"/>
</dbReference>
<evidence type="ECO:0000256" key="1">
    <source>
        <dbReference type="ARBA" id="ARBA00001298"/>
    </source>
</evidence>
<dbReference type="AlphaFoldDB" id="A0A1H2Q9D5"/>
<comment type="catalytic activity">
    <reaction evidence="1">
        <text>dTDP-4-dehydro-6-deoxy-alpha-D-glucose = dTDP-4-dehydro-beta-L-rhamnose</text>
        <dbReference type="Rhea" id="RHEA:16969"/>
        <dbReference type="ChEBI" id="CHEBI:57649"/>
        <dbReference type="ChEBI" id="CHEBI:62830"/>
        <dbReference type="EC" id="5.1.3.13"/>
    </reaction>
</comment>
<name>A0A1H2Q9D5_THIRO</name>
<evidence type="ECO:0000313" key="9">
    <source>
        <dbReference type="EMBL" id="SDW03761.1"/>
    </source>
</evidence>
<dbReference type="OrthoDB" id="9800680at2"/>
<keyword evidence="10" id="KW-1185">Reference proteome</keyword>
<dbReference type="InterPro" id="IPR000888">
    <property type="entry name" value="RmlC-like"/>
</dbReference>
<dbReference type="Pfam" id="PF00908">
    <property type="entry name" value="dTDP_sugar_isom"/>
    <property type="match status" value="1"/>
</dbReference>
<evidence type="ECO:0000256" key="4">
    <source>
        <dbReference type="ARBA" id="ARBA00019595"/>
    </source>
</evidence>
<dbReference type="STRING" id="1058.SAMN05421783_101177"/>
<dbReference type="InterPro" id="IPR011051">
    <property type="entry name" value="RmlC_Cupin_sf"/>
</dbReference>
<reference evidence="10" key="1">
    <citation type="submission" date="2016-10" db="EMBL/GenBank/DDBJ databases">
        <authorList>
            <person name="Varghese N."/>
            <person name="Submissions S."/>
        </authorList>
    </citation>
    <scope>NUCLEOTIDE SEQUENCE [LARGE SCALE GENOMIC DNA]</scope>
    <source>
        <strain evidence="10">DSM 217</strain>
    </source>
</reference>
<dbReference type="PANTHER" id="PTHR21047:SF2">
    <property type="entry name" value="THYMIDINE DIPHOSPHO-4-KETO-RHAMNOSE 3,5-EPIMERASE"/>
    <property type="match status" value="1"/>
</dbReference>
<dbReference type="GO" id="GO:0019305">
    <property type="term" value="P:dTDP-rhamnose biosynthetic process"/>
    <property type="evidence" value="ECO:0007669"/>
    <property type="project" value="TreeGrafter"/>
</dbReference>
<dbReference type="GO" id="GO:0006313">
    <property type="term" value="P:DNA transposition"/>
    <property type="evidence" value="ECO:0007669"/>
    <property type="project" value="InterPro"/>
</dbReference>
<comment type="function">
    <text evidence="2">Catalyzes the epimerization of the C3' and C5'positions of dTDP-6-deoxy-D-xylo-4-hexulose, forming dTDP-6-deoxy-L-lyxo-4-hexulose.</text>
</comment>
<dbReference type="SUPFAM" id="SSF51182">
    <property type="entry name" value="RmlC-like cupins"/>
    <property type="match status" value="1"/>
</dbReference>
<evidence type="ECO:0000256" key="6">
    <source>
        <dbReference type="ARBA" id="ARBA00031424"/>
    </source>
</evidence>
<dbReference type="Gene3D" id="2.60.120.10">
    <property type="entry name" value="Jelly Rolls"/>
    <property type="match status" value="1"/>
</dbReference>
<feature type="site" description="Participates in a stacking interaction with the thymidine ring of dTDP-4-oxo-6-deoxyglucose" evidence="8">
    <location>
        <position position="102"/>
    </location>
</feature>
<evidence type="ECO:0000256" key="7">
    <source>
        <dbReference type="ARBA" id="ARBA00033311"/>
    </source>
</evidence>
<organism evidence="9 10">
    <name type="scientific">Thiocapsa roseopersicina</name>
    <dbReference type="NCBI Taxonomy" id="1058"/>
    <lineage>
        <taxon>Bacteria</taxon>
        <taxon>Pseudomonadati</taxon>
        <taxon>Pseudomonadota</taxon>
        <taxon>Gammaproteobacteria</taxon>
        <taxon>Chromatiales</taxon>
        <taxon>Chromatiaceae</taxon>
        <taxon>Thiocapsa</taxon>
    </lineage>
</organism>
<dbReference type="InterPro" id="IPR014710">
    <property type="entry name" value="RmlC-like_jellyroll"/>
</dbReference>
<dbReference type="Proteomes" id="UP000198816">
    <property type="component" value="Unassembled WGS sequence"/>
</dbReference>
<protein>
    <recommendedName>
        <fullName evidence="4">dTDP-4-dehydrorhamnose 3,5-epimerase</fullName>
        <ecNumber evidence="3">5.1.3.13</ecNumber>
    </recommendedName>
    <alternativeName>
        <fullName evidence="6">Thymidine diphospho-4-keto-rhamnose 3,5-epimerase</fullName>
    </alternativeName>
    <alternativeName>
        <fullName evidence="5">dTDP-4-keto-6-deoxyglucose 3,5-epimerase</fullName>
    </alternativeName>
    <alternativeName>
        <fullName evidence="7">dTDP-6-deoxy-D-xylo-4-hexulose 3,5-epimerase</fullName>
    </alternativeName>
</protein>
<gene>
    <name evidence="9" type="ORF">SAMN05421783_101177</name>
</gene>
<accession>A0A1H2Q9D5</accession>
<dbReference type="EMBL" id="FNNZ01000001">
    <property type="protein sequence ID" value="SDW03761.1"/>
    <property type="molecule type" value="Genomic_DNA"/>
</dbReference>
<dbReference type="GO" id="GO:0003677">
    <property type="term" value="F:DNA binding"/>
    <property type="evidence" value="ECO:0007669"/>
    <property type="project" value="InterPro"/>
</dbReference>
<evidence type="ECO:0000313" key="10">
    <source>
        <dbReference type="Proteomes" id="UP000198816"/>
    </source>
</evidence>
<dbReference type="GO" id="GO:0005829">
    <property type="term" value="C:cytosol"/>
    <property type="evidence" value="ECO:0007669"/>
    <property type="project" value="TreeGrafter"/>
</dbReference>
<dbReference type="PANTHER" id="PTHR21047">
    <property type="entry name" value="DTDP-6-DEOXY-D-GLUCOSE-3,5 EPIMERASE"/>
    <property type="match status" value="1"/>
</dbReference>
<dbReference type="GO" id="GO:0004803">
    <property type="term" value="F:transposase activity"/>
    <property type="evidence" value="ECO:0007669"/>
    <property type="project" value="InterPro"/>
</dbReference>
<dbReference type="GO" id="GO:0008830">
    <property type="term" value="F:dTDP-4-dehydrorhamnose 3,5-epimerase activity"/>
    <property type="evidence" value="ECO:0007669"/>
    <property type="project" value="UniProtKB-EC"/>
</dbReference>
<evidence type="ECO:0000256" key="5">
    <source>
        <dbReference type="ARBA" id="ARBA00029758"/>
    </source>
</evidence>
<evidence type="ECO:0000256" key="3">
    <source>
        <dbReference type="ARBA" id="ARBA00012098"/>
    </source>
</evidence>